<feature type="region of interest" description="Disordered" evidence="1">
    <location>
        <begin position="35"/>
        <end position="57"/>
    </location>
</feature>
<sequence length="57" mass="6811">MADETREERIRKRAYELWEKEGKPEGADLRFWEKAMGEIDEEDQKQDTSGKRRRAGP</sequence>
<dbReference type="Proteomes" id="UP001271780">
    <property type="component" value="Unassembled WGS sequence"/>
</dbReference>
<proteinExistence type="predicted"/>
<dbReference type="EMBL" id="JAVIIZ010000003">
    <property type="protein sequence ID" value="MDX8471756.1"/>
    <property type="molecule type" value="Genomic_DNA"/>
</dbReference>
<accession>A0ABU4XC24</accession>
<dbReference type="Pfam" id="PF11154">
    <property type="entry name" value="DUF2934"/>
    <property type="match status" value="1"/>
</dbReference>
<comment type="caution">
    <text evidence="2">The sequence shown here is derived from an EMBL/GenBank/DDBJ whole genome shotgun (WGS) entry which is preliminary data.</text>
</comment>
<protein>
    <submittedName>
        <fullName evidence="2">DUF2934 domain-containing protein</fullName>
    </submittedName>
</protein>
<reference evidence="2 3" key="1">
    <citation type="submission" date="2023-08" db="EMBL/GenBank/DDBJ databases">
        <title>Implementing the SeqCode for naming new Mesorhizobium species isolated from Vachellia karroo root nodules.</title>
        <authorList>
            <person name="Van Lill M."/>
        </authorList>
    </citation>
    <scope>NUCLEOTIDE SEQUENCE [LARGE SCALE GENOMIC DNA]</scope>
    <source>
        <strain evidence="2 3">VK23A</strain>
    </source>
</reference>
<keyword evidence="3" id="KW-1185">Reference proteome</keyword>
<organism evidence="2 3">
    <name type="scientific">Mesorhizobium dulcispinae</name>
    <dbReference type="NCBI Taxonomy" id="3072316"/>
    <lineage>
        <taxon>Bacteria</taxon>
        <taxon>Pseudomonadati</taxon>
        <taxon>Pseudomonadota</taxon>
        <taxon>Alphaproteobacteria</taxon>
        <taxon>Hyphomicrobiales</taxon>
        <taxon>Phyllobacteriaceae</taxon>
        <taxon>Mesorhizobium</taxon>
    </lineage>
</organism>
<name>A0ABU4XC24_9HYPH</name>
<gene>
    <name evidence="2" type="ORF">RFM27_06710</name>
</gene>
<evidence type="ECO:0000256" key="1">
    <source>
        <dbReference type="SAM" id="MobiDB-lite"/>
    </source>
</evidence>
<dbReference type="RefSeq" id="WP_320264100.1">
    <property type="nucleotide sequence ID" value="NZ_JAVIIX010000004.1"/>
</dbReference>
<evidence type="ECO:0000313" key="3">
    <source>
        <dbReference type="Proteomes" id="UP001271780"/>
    </source>
</evidence>
<dbReference type="InterPro" id="IPR021327">
    <property type="entry name" value="DUF2934"/>
</dbReference>
<evidence type="ECO:0000313" key="2">
    <source>
        <dbReference type="EMBL" id="MDX8471756.1"/>
    </source>
</evidence>